<reference evidence="8 9" key="1">
    <citation type="journal article" date="2018" name="BMC Genomics">
        <title>The genome of Naegleria lovaniensis, the basis for a comparative approach to unravel pathogenicity factors of the human pathogenic amoeba N. fowleri.</title>
        <authorList>
            <person name="Liechti N."/>
            <person name="Schurch N."/>
            <person name="Bruggmann R."/>
            <person name="Wittwer M."/>
        </authorList>
    </citation>
    <scope>NUCLEOTIDE SEQUENCE [LARGE SCALE GENOMIC DNA]</scope>
    <source>
        <strain evidence="8 9">ATCC 30569</strain>
    </source>
</reference>
<dbReference type="Proteomes" id="UP000816034">
    <property type="component" value="Unassembled WGS sequence"/>
</dbReference>
<dbReference type="PANTHER" id="PTHR11616">
    <property type="entry name" value="SODIUM/CHLORIDE DEPENDENT TRANSPORTER"/>
    <property type="match status" value="1"/>
</dbReference>
<keyword evidence="4 7" id="KW-1133">Transmembrane helix</keyword>
<feature type="transmembrane region" description="Helical" evidence="7">
    <location>
        <begin position="695"/>
        <end position="718"/>
    </location>
</feature>
<keyword evidence="5 7" id="KW-0472">Membrane</keyword>
<feature type="compositionally biased region" description="Acidic residues" evidence="6">
    <location>
        <begin position="782"/>
        <end position="792"/>
    </location>
</feature>
<dbReference type="SUPFAM" id="SSF161070">
    <property type="entry name" value="SNF-like"/>
    <property type="match status" value="1"/>
</dbReference>
<evidence type="ECO:0000313" key="8">
    <source>
        <dbReference type="EMBL" id="KAG2382139.1"/>
    </source>
</evidence>
<dbReference type="InterPro" id="IPR000175">
    <property type="entry name" value="Na/ntran_symport"/>
</dbReference>
<dbReference type="GO" id="GO:0035725">
    <property type="term" value="P:sodium ion transmembrane transport"/>
    <property type="evidence" value="ECO:0007669"/>
    <property type="project" value="TreeGrafter"/>
</dbReference>
<dbReference type="InterPro" id="IPR037272">
    <property type="entry name" value="SNS_sf"/>
</dbReference>
<evidence type="ECO:0000256" key="5">
    <source>
        <dbReference type="ARBA" id="ARBA00023136"/>
    </source>
</evidence>
<evidence type="ECO:0000256" key="1">
    <source>
        <dbReference type="ARBA" id="ARBA00004141"/>
    </source>
</evidence>
<dbReference type="NCBIfam" id="NF037979">
    <property type="entry name" value="Na_transp"/>
    <property type="match status" value="1"/>
</dbReference>
<comment type="subcellular location">
    <subcellularLocation>
        <location evidence="1">Membrane</location>
        <topology evidence="1">Multi-pass membrane protein</topology>
    </subcellularLocation>
</comment>
<feature type="transmembrane region" description="Helical" evidence="7">
    <location>
        <begin position="327"/>
        <end position="358"/>
    </location>
</feature>
<evidence type="ECO:0000256" key="6">
    <source>
        <dbReference type="SAM" id="MobiDB-lite"/>
    </source>
</evidence>
<feature type="compositionally biased region" description="Basic and acidic residues" evidence="6">
    <location>
        <begin position="758"/>
        <end position="771"/>
    </location>
</feature>
<keyword evidence="2" id="KW-0813">Transport</keyword>
<feature type="transmembrane region" description="Helical" evidence="7">
    <location>
        <begin position="407"/>
        <end position="432"/>
    </location>
</feature>
<feature type="transmembrane region" description="Helical" evidence="7">
    <location>
        <begin position="296"/>
        <end position="315"/>
    </location>
</feature>
<dbReference type="RefSeq" id="XP_044547818.1">
    <property type="nucleotide sequence ID" value="XM_044695081.1"/>
</dbReference>
<feature type="transmembrane region" description="Helical" evidence="7">
    <location>
        <begin position="159"/>
        <end position="178"/>
    </location>
</feature>
<feature type="compositionally biased region" description="Polar residues" evidence="6">
    <location>
        <begin position="130"/>
        <end position="140"/>
    </location>
</feature>
<protein>
    <recommendedName>
        <fullName evidence="10">Transporter</fullName>
    </recommendedName>
</protein>
<evidence type="ECO:0000256" key="4">
    <source>
        <dbReference type="ARBA" id="ARBA00022989"/>
    </source>
</evidence>
<feature type="transmembrane region" description="Helical" evidence="7">
    <location>
        <begin position="657"/>
        <end position="675"/>
    </location>
</feature>
<proteinExistence type="predicted"/>
<dbReference type="PROSITE" id="PS50267">
    <property type="entry name" value="NA_NEUROTRAN_SYMP_3"/>
    <property type="match status" value="1"/>
</dbReference>
<feature type="compositionally biased region" description="Basic and acidic residues" evidence="6">
    <location>
        <begin position="36"/>
        <end position="49"/>
    </location>
</feature>
<feature type="region of interest" description="Disordered" evidence="6">
    <location>
        <begin position="32"/>
        <end position="54"/>
    </location>
</feature>
<dbReference type="PRINTS" id="PR00176">
    <property type="entry name" value="NANEUSMPORT"/>
</dbReference>
<keyword evidence="9" id="KW-1185">Reference proteome</keyword>
<feature type="transmembrane region" description="Helical" evidence="7">
    <location>
        <begin position="535"/>
        <end position="558"/>
    </location>
</feature>
<feature type="transmembrane region" description="Helical" evidence="7">
    <location>
        <begin position="463"/>
        <end position="484"/>
    </location>
</feature>
<dbReference type="EMBL" id="PYSW02000024">
    <property type="protein sequence ID" value="KAG2382139.1"/>
    <property type="molecule type" value="Genomic_DNA"/>
</dbReference>
<gene>
    <name evidence="8" type="ORF">C9374_005341</name>
</gene>
<evidence type="ECO:0000256" key="7">
    <source>
        <dbReference type="SAM" id="Phobius"/>
    </source>
</evidence>
<feature type="transmembrane region" description="Helical" evidence="7">
    <location>
        <begin position="233"/>
        <end position="262"/>
    </location>
</feature>
<comment type="caution">
    <text evidence="8">The sequence shown here is derived from an EMBL/GenBank/DDBJ whole genome shotgun (WGS) entry which is preliminary data.</text>
</comment>
<feature type="compositionally biased region" description="Basic and acidic residues" evidence="6">
    <location>
        <begin position="741"/>
        <end position="750"/>
    </location>
</feature>
<accession>A0AA88GJI5</accession>
<dbReference type="PANTHER" id="PTHR11616:SF240">
    <property type="entry name" value="BLOATED TUBULES, ISOFORM B-RELATED"/>
    <property type="match status" value="1"/>
</dbReference>
<dbReference type="GeneID" id="68097796"/>
<evidence type="ECO:0008006" key="10">
    <source>
        <dbReference type="Google" id="ProtNLM"/>
    </source>
</evidence>
<evidence type="ECO:0000313" key="9">
    <source>
        <dbReference type="Proteomes" id="UP000816034"/>
    </source>
</evidence>
<evidence type="ECO:0000256" key="3">
    <source>
        <dbReference type="ARBA" id="ARBA00022692"/>
    </source>
</evidence>
<dbReference type="Pfam" id="PF00209">
    <property type="entry name" value="SNF"/>
    <property type="match status" value="1"/>
</dbReference>
<keyword evidence="3 7" id="KW-0812">Transmembrane</keyword>
<feature type="region of interest" description="Disordered" evidence="6">
    <location>
        <begin position="105"/>
        <end position="149"/>
    </location>
</feature>
<evidence type="ECO:0000256" key="2">
    <source>
        <dbReference type="ARBA" id="ARBA00022448"/>
    </source>
</evidence>
<organism evidence="8 9">
    <name type="scientific">Naegleria lovaniensis</name>
    <name type="common">Amoeba</name>
    <dbReference type="NCBI Taxonomy" id="51637"/>
    <lineage>
        <taxon>Eukaryota</taxon>
        <taxon>Discoba</taxon>
        <taxon>Heterolobosea</taxon>
        <taxon>Tetramitia</taxon>
        <taxon>Eutetramitia</taxon>
        <taxon>Vahlkampfiidae</taxon>
        <taxon>Naegleria</taxon>
    </lineage>
</organism>
<dbReference type="AlphaFoldDB" id="A0AA88GJI5"/>
<name>A0AA88GJI5_NAELO</name>
<dbReference type="GO" id="GO:0005886">
    <property type="term" value="C:plasma membrane"/>
    <property type="evidence" value="ECO:0007669"/>
    <property type="project" value="TreeGrafter"/>
</dbReference>
<feature type="region of interest" description="Disordered" evidence="6">
    <location>
        <begin position="741"/>
        <end position="792"/>
    </location>
</feature>
<feature type="transmembrane region" description="Helical" evidence="7">
    <location>
        <begin position="190"/>
        <end position="212"/>
    </location>
</feature>
<sequence>MSFPSSHHSNPGREEEDHNLDMSHHHNVIIRHHHHQQQDNEHVDRKLTDPTDEEESSIMMMITSESVNDFDESSHMMTTTHHHDNHHSTTKHIPSPIVTKFGDHQEEAHHPMRSESTTIAEPLPSHETRPQQYFSSSTSPPLLESHSNHTSRQAWGSRISFILASLGAAIGFGSFVRFPYLAYKNGGGAFLIPYTISLVALGIPLLILELSVGQMLRRAAIKANGLLNHRARGIGIAAVIFGGFGICSYYSVLISWIFVYFYHMWAWTLPWKGRAEEYFFETIIRKSPSDTIVTEMNVPILISLLLVWIFVYFGVWKGTSSTGVITYLTVPLPIILLLIMLITSFFLEGSFSGMWYFIKPDFSKLLNVDIWLSAAGQIFFSLSLASGTMIALSSYNDPKQNIVKDAWIIGVSTYLFSIFSGFCMFAILGYMAHTKGLHVDEVVQGGLALAFVVVPESISLMPLPHLFCILFLLSMFTLSIDSCFGMIEGVNGTIHDAFPKLKMHWISLGTCALGFLTGIPYCLDNGYYLMDIVDHYISDFCLVFTAIAQCVLIGYLIANESLWSKVKQQWKASSYSSIEETSVDSPGGYDTNENPIAPPTIDSLDASAVRTERNRRLKNKLRKYWNIFSIILFHSVDEYRVKIKAICKLGPNRDWSILIKFVNPIILLILFSIQLVKEFITPYSTKPHGSTEFDWLSLTIGLCIIVFYFAITIFFAIFPKLAKQKSEIDGNTWQLELERHEKEDAEKEKANQMLEAQQTRDTEQTEPKEGTLDVNGNSTEERFEDVELSTRL</sequence>
<feature type="transmembrane region" description="Helical" evidence="7">
    <location>
        <begin position="370"/>
        <end position="395"/>
    </location>
</feature>
<feature type="transmembrane region" description="Helical" evidence="7">
    <location>
        <begin position="505"/>
        <end position="523"/>
    </location>
</feature>